<evidence type="ECO:0000313" key="5">
    <source>
        <dbReference type="Proteomes" id="UP000234181"/>
    </source>
</evidence>
<evidence type="ECO:0000256" key="1">
    <source>
        <dbReference type="SAM" id="MobiDB-lite"/>
    </source>
</evidence>
<evidence type="ECO:0008006" key="6">
    <source>
        <dbReference type="Google" id="ProtNLM"/>
    </source>
</evidence>
<dbReference type="EMBL" id="OCYT01000084">
    <property type="protein sequence ID" value="SON79034.1"/>
    <property type="molecule type" value="Genomic_DNA"/>
</dbReference>
<sequence>MQGVDRPHLREERSRQFADSAEHSEGLWRRGSTCMPSCTRPARRQTKAFRRFRAIDCEAGQANWGVVVNGRVRASLVLATAALAGCGGDRTAQVPGSVFATATIPGDQPIPIVEKLGLPDKCKRLETFDQACSDQIDAAYGKGAGGDARSKLGTCSAYGNCVGMPRSRAYEKSTVPPAKVDFLK</sequence>
<organism evidence="3 4">
    <name type="scientific">Xanthomonas campestris pv. phaseoli</name>
    <dbReference type="NCBI Taxonomy" id="317013"/>
    <lineage>
        <taxon>Bacteria</taxon>
        <taxon>Pseudomonadati</taxon>
        <taxon>Pseudomonadota</taxon>
        <taxon>Gammaproteobacteria</taxon>
        <taxon>Lysobacterales</taxon>
        <taxon>Lysobacteraceae</taxon>
        <taxon>Xanthomonas</taxon>
    </lineage>
</organism>
<dbReference type="EMBL" id="OCYS01000072">
    <property type="protein sequence ID" value="SON84685.1"/>
    <property type="molecule type" value="Genomic_DNA"/>
</dbReference>
<dbReference type="Proteomes" id="UP000234166">
    <property type="component" value="Unassembled WGS sequence"/>
</dbReference>
<evidence type="ECO:0000313" key="4">
    <source>
        <dbReference type="Proteomes" id="UP000234166"/>
    </source>
</evidence>
<feature type="region of interest" description="Disordered" evidence="1">
    <location>
        <begin position="1"/>
        <end position="24"/>
    </location>
</feature>
<reference evidence="4 5" key="1">
    <citation type="submission" date="2017-10" db="EMBL/GenBank/DDBJ databases">
        <authorList>
            <person name="Regsiter A."/>
            <person name="William W."/>
        </authorList>
    </citation>
    <scope>NUCLEOTIDE SEQUENCE [LARGE SCALE GENOMIC DNA]</scope>
    <source>
        <strain evidence="2 5">CFBP6984</strain>
        <strain evidence="3 4">CFBP7430</strain>
    </source>
</reference>
<dbReference type="Proteomes" id="UP000234181">
    <property type="component" value="Unassembled WGS sequence"/>
</dbReference>
<name>A0AB38DYT7_XANCH</name>
<proteinExistence type="predicted"/>
<dbReference type="AlphaFoldDB" id="A0AB38DYT7"/>
<gene>
    <name evidence="2" type="ORF">XAP6984_30004</name>
    <name evidence="3" type="ORF">XAP7430_20007</name>
</gene>
<evidence type="ECO:0000313" key="3">
    <source>
        <dbReference type="EMBL" id="SON84685.1"/>
    </source>
</evidence>
<comment type="caution">
    <text evidence="3">The sequence shown here is derived from an EMBL/GenBank/DDBJ whole genome shotgun (WGS) entry which is preliminary data.</text>
</comment>
<evidence type="ECO:0000313" key="2">
    <source>
        <dbReference type="EMBL" id="SON79034.1"/>
    </source>
</evidence>
<keyword evidence="5" id="KW-1185">Reference proteome</keyword>
<accession>A0AB38DYT7</accession>
<protein>
    <recommendedName>
        <fullName evidence="6">Lipoprotein</fullName>
    </recommendedName>
</protein>